<proteinExistence type="predicted"/>
<dbReference type="EMBL" id="GGEC01035818">
    <property type="protein sequence ID" value="MBX16302.1"/>
    <property type="molecule type" value="Transcribed_RNA"/>
</dbReference>
<accession>A0A2P2LEB2</accession>
<protein>
    <submittedName>
        <fullName evidence="2">Uncharacterized protein</fullName>
    </submittedName>
</protein>
<organism evidence="2">
    <name type="scientific">Rhizophora mucronata</name>
    <name type="common">Asiatic mangrove</name>
    <dbReference type="NCBI Taxonomy" id="61149"/>
    <lineage>
        <taxon>Eukaryota</taxon>
        <taxon>Viridiplantae</taxon>
        <taxon>Streptophyta</taxon>
        <taxon>Embryophyta</taxon>
        <taxon>Tracheophyta</taxon>
        <taxon>Spermatophyta</taxon>
        <taxon>Magnoliopsida</taxon>
        <taxon>eudicotyledons</taxon>
        <taxon>Gunneridae</taxon>
        <taxon>Pentapetalae</taxon>
        <taxon>rosids</taxon>
        <taxon>fabids</taxon>
        <taxon>Malpighiales</taxon>
        <taxon>Rhizophoraceae</taxon>
        <taxon>Rhizophora</taxon>
    </lineage>
</organism>
<feature type="compositionally biased region" description="Polar residues" evidence="1">
    <location>
        <begin position="14"/>
        <end position="25"/>
    </location>
</feature>
<name>A0A2P2LEB2_RHIMU</name>
<reference evidence="2" key="1">
    <citation type="submission" date="2018-02" db="EMBL/GenBank/DDBJ databases">
        <title>Rhizophora mucronata_Transcriptome.</title>
        <authorList>
            <person name="Meera S.P."/>
            <person name="Sreeshan A."/>
            <person name="Augustine A."/>
        </authorList>
    </citation>
    <scope>NUCLEOTIDE SEQUENCE</scope>
    <source>
        <tissue evidence="2">Leaf</tissue>
    </source>
</reference>
<evidence type="ECO:0000313" key="2">
    <source>
        <dbReference type="EMBL" id="MBX16302.1"/>
    </source>
</evidence>
<feature type="region of interest" description="Disordered" evidence="1">
    <location>
        <begin position="1"/>
        <end position="29"/>
    </location>
</feature>
<evidence type="ECO:0000256" key="1">
    <source>
        <dbReference type="SAM" id="MobiDB-lite"/>
    </source>
</evidence>
<sequence>MNLKPSDFARQSFPGVQSSKLSNEGSFRRKKDVSHCYVLKMTLSLLWVRSCLR</sequence>
<dbReference type="AlphaFoldDB" id="A0A2P2LEB2"/>